<dbReference type="EMBL" id="JAHQIW010002088">
    <property type="protein sequence ID" value="KAJ1354452.1"/>
    <property type="molecule type" value="Genomic_DNA"/>
</dbReference>
<reference evidence="1" key="1">
    <citation type="submission" date="2021-06" db="EMBL/GenBank/DDBJ databases">
        <title>Parelaphostrongylus tenuis whole genome reference sequence.</title>
        <authorList>
            <person name="Garwood T.J."/>
            <person name="Larsen P.A."/>
            <person name="Fountain-Jones N.M."/>
            <person name="Garbe J.R."/>
            <person name="Macchietto M.G."/>
            <person name="Kania S.A."/>
            <person name="Gerhold R.W."/>
            <person name="Richards J.E."/>
            <person name="Wolf T.M."/>
        </authorList>
    </citation>
    <scope>NUCLEOTIDE SEQUENCE</scope>
    <source>
        <strain evidence="1">MNPRO001-30</strain>
        <tissue evidence="1">Meninges</tissue>
    </source>
</reference>
<sequence length="68" mass="7986">MIDVSEFALTQEVPQQSEELIIRRQQVRTVLQMIKQLPARFNQLPLCQFYCNQPCIFLEQNEISVTST</sequence>
<dbReference type="AlphaFoldDB" id="A0AAD5M9B8"/>
<protein>
    <submittedName>
        <fullName evidence="1">Uncharacterized protein</fullName>
    </submittedName>
</protein>
<gene>
    <name evidence="1" type="ORF">KIN20_011394</name>
</gene>
<comment type="caution">
    <text evidence="1">The sequence shown here is derived from an EMBL/GenBank/DDBJ whole genome shotgun (WGS) entry which is preliminary data.</text>
</comment>
<evidence type="ECO:0000313" key="1">
    <source>
        <dbReference type="EMBL" id="KAJ1354452.1"/>
    </source>
</evidence>
<evidence type="ECO:0000313" key="2">
    <source>
        <dbReference type="Proteomes" id="UP001196413"/>
    </source>
</evidence>
<keyword evidence="2" id="KW-1185">Reference proteome</keyword>
<organism evidence="1 2">
    <name type="scientific">Parelaphostrongylus tenuis</name>
    <name type="common">Meningeal worm</name>
    <dbReference type="NCBI Taxonomy" id="148309"/>
    <lineage>
        <taxon>Eukaryota</taxon>
        <taxon>Metazoa</taxon>
        <taxon>Ecdysozoa</taxon>
        <taxon>Nematoda</taxon>
        <taxon>Chromadorea</taxon>
        <taxon>Rhabditida</taxon>
        <taxon>Rhabditina</taxon>
        <taxon>Rhabditomorpha</taxon>
        <taxon>Strongyloidea</taxon>
        <taxon>Metastrongylidae</taxon>
        <taxon>Parelaphostrongylus</taxon>
    </lineage>
</organism>
<name>A0AAD5M9B8_PARTN</name>
<dbReference type="Proteomes" id="UP001196413">
    <property type="component" value="Unassembled WGS sequence"/>
</dbReference>
<proteinExistence type="predicted"/>
<accession>A0AAD5M9B8</accession>